<feature type="region of interest" description="Disordered" evidence="1">
    <location>
        <begin position="1"/>
        <end position="54"/>
    </location>
</feature>
<comment type="caution">
    <text evidence="2">The sequence shown here is derived from an EMBL/GenBank/DDBJ whole genome shotgun (WGS) entry which is preliminary data.</text>
</comment>
<name>A0A840HXU6_9SPHN</name>
<keyword evidence="3" id="KW-1185">Reference proteome</keyword>
<sequence length="54" mass="5424">MQPTTKKQVGSSMLKLLTNKEQLAVSGGQRGPVPPPGNTCSNTGNGGSRPCVGG</sequence>
<reference evidence="2 3" key="1">
    <citation type="submission" date="2020-08" db="EMBL/GenBank/DDBJ databases">
        <title>Genomic Encyclopedia of Type Strains, Phase IV (KMG-IV): sequencing the most valuable type-strain genomes for metagenomic binning, comparative biology and taxonomic classification.</title>
        <authorList>
            <person name="Goeker M."/>
        </authorList>
    </citation>
    <scope>NUCLEOTIDE SEQUENCE [LARGE SCALE GENOMIC DNA]</scope>
    <source>
        <strain evidence="2 3">DSM 7465</strain>
    </source>
</reference>
<feature type="compositionally biased region" description="Gly residues" evidence="1">
    <location>
        <begin position="44"/>
        <end position="54"/>
    </location>
</feature>
<dbReference type="EMBL" id="JACHOV010000020">
    <property type="protein sequence ID" value="MBB4642925.1"/>
    <property type="molecule type" value="Genomic_DNA"/>
</dbReference>
<protein>
    <submittedName>
        <fullName evidence="2">Uncharacterized protein</fullName>
    </submittedName>
</protein>
<dbReference type="Proteomes" id="UP000575068">
    <property type="component" value="Unassembled WGS sequence"/>
</dbReference>
<accession>A0A840HXU6</accession>
<feature type="compositionally biased region" description="Polar residues" evidence="1">
    <location>
        <begin position="1"/>
        <end position="11"/>
    </location>
</feature>
<evidence type="ECO:0000313" key="2">
    <source>
        <dbReference type="EMBL" id="MBB4642925.1"/>
    </source>
</evidence>
<evidence type="ECO:0000313" key="3">
    <source>
        <dbReference type="Proteomes" id="UP000575068"/>
    </source>
</evidence>
<dbReference type="AlphaFoldDB" id="A0A840HXU6"/>
<gene>
    <name evidence="2" type="ORF">HNQ99_003262</name>
</gene>
<organism evidence="2 3">
    <name type="scientific">Rhizorhapis suberifaciens</name>
    <name type="common">corky root of lettuce</name>
    <dbReference type="NCBI Taxonomy" id="13656"/>
    <lineage>
        <taxon>Bacteria</taxon>
        <taxon>Pseudomonadati</taxon>
        <taxon>Pseudomonadota</taxon>
        <taxon>Alphaproteobacteria</taxon>
        <taxon>Sphingomonadales</taxon>
        <taxon>Sphingomonadaceae</taxon>
        <taxon>Rhizorhapis</taxon>
    </lineage>
</organism>
<proteinExistence type="predicted"/>
<evidence type="ECO:0000256" key="1">
    <source>
        <dbReference type="SAM" id="MobiDB-lite"/>
    </source>
</evidence>